<feature type="compositionally biased region" description="Basic residues" evidence="1">
    <location>
        <begin position="7"/>
        <end position="16"/>
    </location>
</feature>
<dbReference type="PROSITE" id="PS50181">
    <property type="entry name" value="FBOX"/>
    <property type="match status" value="1"/>
</dbReference>
<keyword evidence="4" id="KW-1185">Reference proteome</keyword>
<dbReference type="SUPFAM" id="SSF81383">
    <property type="entry name" value="F-box domain"/>
    <property type="match status" value="1"/>
</dbReference>
<sequence length="469" mass="53409">MEDRNQQKRRYFAKRGRPVETSTLDSTTKPANSKVPVLLCELPVVADMALSSGVQTMKLKIKLWNNVDLQHQQQFLLSQPAQVLTPDQHALNSFEENIRFLASKGFRGVRNSLLMDIFRHMDFPSLITCERVCRKFRTVLTEFLPEYRKKGVVIHFVEPSPADGQFRGPFVYHKTAYASMGPYIRVLLILGAEEASLSADLPTVTEQKRGNGPRSMPKRVAKTVMTEAVTAKAVTVSKAFSRPEFDQPSKQQCLSIGQIVRYFWPRPENVRPQSTVVIRSVTFNIGIFGSGLWSALQRVQRLVLQNVYLYGVYMFLLYDSISPSTDSPLNITQADMMPSRLFAENESMDGGARLRKFSSVMSDVDEFLQLLAPALQEAMPPVSGSDRKTLKQRIAQRWQEDTLRTFDMLDRLLRRHEPQLCGGDDIKIPHVNDLQFGTLKPLTLRLLAWWEYAMVEADRVEQQGEEESS</sequence>
<evidence type="ECO:0000313" key="3">
    <source>
        <dbReference type="EMBL" id="GAU96942.1"/>
    </source>
</evidence>
<evidence type="ECO:0000256" key="1">
    <source>
        <dbReference type="SAM" id="MobiDB-lite"/>
    </source>
</evidence>
<evidence type="ECO:0000313" key="4">
    <source>
        <dbReference type="Proteomes" id="UP000186922"/>
    </source>
</evidence>
<feature type="domain" description="F-box" evidence="2">
    <location>
        <begin position="103"/>
        <end position="150"/>
    </location>
</feature>
<proteinExistence type="predicted"/>
<protein>
    <recommendedName>
        <fullName evidence="2">F-box domain-containing protein</fullName>
    </recommendedName>
</protein>
<feature type="region of interest" description="Disordered" evidence="1">
    <location>
        <begin position="1"/>
        <end position="30"/>
    </location>
</feature>
<feature type="compositionally biased region" description="Polar residues" evidence="1">
    <location>
        <begin position="20"/>
        <end position="30"/>
    </location>
</feature>
<accession>A0A1D1VA28</accession>
<dbReference type="InterPro" id="IPR001810">
    <property type="entry name" value="F-box_dom"/>
</dbReference>
<dbReference type="EMBL" id="BDGG01000003">
    <property type="protein sequence ID" value="GAU96942.1"/>
    <property type="molecule type" value="Genomic_DNA"/>
</dbReference>
<dbReference type="Pfam" id="PF00646">
    <property type="entry name" value="F-box"/>
    <property type="match status" value="1"/>
</dbReference>
<comment type="caution">
    <text evidence="3">The sequence shown here is derived from an EMBL/GenBank/DDBJ whole genome shotgun (WGS) entry which is preliminary data.</text>
</comment>
<gene>
    <name evidence="3" type="primary">RvY_08308-1</name>
    <name evidence="3" type="synonym">RvY_08308.1</name>
    <name evidence="3" type="ORF">RvY_08308</name>
</gene>
<reference evidence="3 4" key="1">
    <citation type="journal article" date="2016" name="Nat. Commun.">
        <title>Extremotolerant tardigrade genome and improved radiotolerance of human cultured cells by tardigrade-unique protein.</title>
        <authorList>
            <person name="Hashimoto T."/>
            <person name="Horikawa D.D."/>
            <person name="Saito Y."/>
            <person name="Kuwahara H."/>
            <person name="Kozuka-Hata H."/>
            <person name="Shin-I T."/>
            <person name="Minakuchi Y."/>
            <person name="Ohishi K."/>
            <person name="Motoyama A."/>
            <person name="Aizu T."/>
            <person name="Enomoto A."/>
            <person name="Kondo K."/>
            <person name="Tanaka S."/>
            <person name="Hara Y."/>
            <person name="Koshikawa S."/>
            <person name="Sagara H."/>
            <person name="Miura T."/>
            <person name="Yokobori S."/>
            <person name="Miyagawa K."/>
            <person name="Suzuki Y."/>
            <person name="Kubo T."/>
            <person name="Oyama M."/>
            <person name="Kohara Y."/>
            <person name="Fujiyama A."/>
            <person name="Arakawa K."/>
            <person name="Katayama T."/>
            <person name="Toyoda A."/>
            <person name="Kunieda T."/>
        </authorList>
    </citation>
    <scope>NUCLEOTIDE SEQUENCE [LARGE SCALE GENOMIC DNA]</scope>
    <source>
        <strain evidence="3 4">YOKOZUNA-1</strain>
    </source>
</reference>
<organism evidence="3 4">
    <name type="scientific">Ramazzottius varieornatus</name>
    <name type="common">Water bear</name>
    <name type="synonym">Tardigrade</name>
    <dbReference type="NCBI Taxonomy" id="947166"/>
    <lineage>
        <taxon>Eukaryota</taxon>
        <taxon>Metazoa</taxon>
        <taxon>Ecdysozoa</taxon>
        <taxon>Tardigrada</taxon>
        <taxon>Eutardigrada</taxon>
        <taxon>Parachela</taxon>
        <taxon>Hypsibioidea</taxon>
        <taxon>Ramazzottiidae</taxon>
        <taxon>Ramazzottius</taxon>
    </lineage>
</organism>
<dbReference type="InterPro" id="IPR036047">
    <property type="entry name" value="F-box-like_dom_sf"/>
</dbReference>
<dbReference type="AlphaFoldDB" id="A0A1D1VA28"/>
<name>A0A1D1VA28_RAMVA</name>
<evidence type="ECO:0000259" key="2">
    <source>
        <dbReference type="PROSITE" id="PS50181"/>
    </source>
</evidence>
<dbReference type="Proteomes" id="UP000186922">
    <property type="component" value="Unassembled WGS sequence"/>
</dbReference>